<accession>S7W7S0</accession>
<keyword evidence="3" id="KW-1185">Reference proteome</keyword>
<gene>
    <name evidence="2" type="ORF">SLOPH_993</name>
</gene>
<protein>
    <recommendedName>
        <fullName evidence="4">Mediator of RNA polymerase II transcription subunit 7</fullName>
    </recommendedName>
</protein>
<evidence type="ECO:0008006" key="4">
    <source>
        <dbReference type="Google" id="ProtNLM"/>
    </source>
</evidence>
<sequence>MKESFNWPLPPEFNEDKEIPEMPDQIDIFGLTLKTSDFLNIEDKNNILDINFIEENVKKSLSTFKEIMNKIKNGVKVDKDITNLEKIHKNINYHINNCKYLDAQEKLKNLKKDINCRKKEINNEIKNIIK</sequence>
<proteinExistence type="predicted"/>
<dbReference type="EMBL" id="ATCN01000518">
    <property type="protein sequence ID" value="EPR78866.1"/>
    <property type="molecule type" value="Genomic_DNA"/>
</dbReference>
<evidence type="ECO:0000256" key="1">
    <source>
        <dbReference type="SAM" id="Coils"/>
    </source>
</evidence>
<evidence type="ECO:0000313" key="2">
    <source>
        <dbReference type="EMBL" id="EPR78866.1"/>
    </source>
</evidence>
<comment type="caution">
    <text evidence="2">The sequence shown here is derived from an EMBL/GenBank/DDBJ whole genome shotgun (WGS) entry which is preliminary data.</text>
</comment>
<keyword evidence="1" id="KW-0175">Coiled coil</keyword>
<dbReference type="HOGENOM" id="CLU_1939489_0_0_1"/>
<name>S7W7S0_SPRLO</name>
<organism evidence="2 3">
    <name type="scientific">Spraguea lophii (strain 42_110)</name>
    <name type="common">Microsporidian parasite</name>
    <dbReference type="NCBI Taxonomy" id="1358809"/>
    <lineage>
        <taxon>Eukaryota</taxon>
        <taxon>Fungi</taxon>
        <taxon>Fungi incertae sedis</taxon>
        <taxon>Microsporidia</taxon>
        <taxon>Spragueidae</taxon>
        <taxon>Spraguea</taxon>
    </lineage>
</organism>
<dbReference type="VEuPathDB" id="MicrosporidiaDB:SLOPH_993"/>
<feature type="coiled-coil region" evidence="1">
    <location>
        <begin position="100"/>
        <end position="127"/>
    </location>
</feature>
<dbReference type="AlphaFoldDB" id="S7W7S0"/>
<reference evidence="3" key="1">
    <citation type="journal article" date="2013" name="PLoS Genet.">
        <title>The genome of Spraguea lophii and the basis of host-microsporidian interactions.</title>
        <authorList>
            <person name="Campbell S.E."/>
            <person name="Williams T.A."/>
            <person name="Yousuf A."/>
            <person name="Soanes D.M."/>
            <person name="Paszkiewicz K.H."/>
            <person name="Williams B.A.P."/>
        </authorList>
    </citation>
    <scope>NUCLEOTIDE SEQUENCE [LARGE SCALE GENOMIC DNA]</scope>
    <source>
        <strain evidence="3">42_110</strain>
    </source>
</reference>
<evidence type="ECO:0000313" key="3">
    <source>
        <dbReference type="Proteomes" id="UP000014978"/>
    </source>
</evidence>
<dbReference type="Proteomes" id="UP000014978">
    <property type="component" value="Unassembled WGS sequence"/>
</dbReference>
<dbReference type="InParanoid" id="S7W7S0"/>